<evidence type="ECO:0000256" key="2">
    <source>
        <dbReference type="ARBA" id="ARBA00022517"/>
    </source>
</evidence>
<protein>
    <recommendedName>
        <fullName evidence="3">Ribosome-binding factor A</fullName>
    </recommendedName>
</protein>
<dbReference type="InterPro" id="IPR015946">
    <property type="entry name" value="KH_dom-like_a/b"/>
</dbReference>
<dbReference type="PANTHER" id="PTHR33515:SF1">
    <property type="entry name" value="RIBOSOME-BINDING FACTOR A, CHLOROPLASTIC-RELATED"/>
    <property type="match status" value="1"/>
</dbReference>
<keyword evidence="1 3" id="KW-0963">Cytoplasm</keyword>
<dbReference type="GO" id="GO:0005829">
    <property type="term" value="C:cytosol"/>
    <property type="evidence" value="ECO:0007669"/>
    <property type="project" value="TreeGrafter"/>
</dbReference>
<evidence type="ECO:0000256" key="4">
    <source>
        <dbReference type="SAM" id="MobiDB-lite"/>
    </source>
</evidence>
<evidence type="ECO:0000313" key="5">
    <source>
        <dbReference type="EMBL" id="AGW40923.1"/>
    </source>
</evidence>
<dbReference type="PATRIC" id="fig|1389489.3.peg.734"/>
<dbReference type="RefSeq" id="WP_021754352.1">
    <property type="nucleotide sequence ID" value="NC_022438.1"/>
</dbReference>
<dbReference type="HOGENOM" id="CLU_089475_0_0_11"/>
<accession>U3PBR2</accession>
<dbReference type="GO" id="GO:0030490">
    <property type="term" value="P:maturation of SSU-rRNA"/>
    <property type="evidence" value="ECO:0007669"/>
    <property type="project" value="UniProtKB-UniRule"/>
</dbReference>
<dbReference type="NCBIfam" id="TIGR00082">
    <property type="entry name" value="rbfA"/>
    <property type="match status" value="1"/>
</dbReference>
<dbReference type="InterPro" id="IPR023799">
    <property type="entry name" value="RbfA_dom_sf"/>
</dbReference>
<dbReference type="InterPro" id="IPR000238">
    <property type="entry name" value="RbfA"/>
</dbReference>
<name>U3PBR2_LEIXC</name>
<dbReference type="AlphaFoldDB" id="U3PBR2"/>
<feature type="region of interest" description="Disordered" evidence="4">
    <location>
        <begin position="123"/>
        <end position="145"/>
    </location>
</feature>
<evidence type="ECO:0000256" key="3">
    <source>
        <dbReference type="HAMAP-Rule" id="MF_00003"/>
    </source>
</evidence>
<dbReference type="PANTHER" id="PTHR33515">
    <property type="entry name" value="RIBOSOME-BINDING FACTOR A, CHLOROPLASTIC-RELATED"/>
    <property type="match status" value="1"/>
</dbReference>
<dbReference type="EMBL" id="CP006734">
    <property type="protein sequence ID" value="AGW40923.1"/>
    <property type="molecule type" value="Genomic_DNA"/>
</dbReference>
<comment type="subunit">
    <text evidence="3">Monomer. Binds 30S ribosomal subunits, but not 50S ribosomal subunits or 70S ribosomes.</text>
</comment>
<dbReference type="eggNOG" id="COG0858">
    <property type="taxonomic scope" value="Bacteria"/>
</dbReference>
<dbReference type="Gene3D" id="3.30.300.20">
    <property type="match status" value="1"/>
</dbReference>
<evidence type="ECO:0000313" key="6">
    <source>
        <dbReference type="Proteomes" id="UP000016743"/>
    </source>
</evidence>
<gene>
    <name evidence="3" type="primary">rbfA</name>
    <name evidence="5" type="ORF">O159_07570</name>
</gene>
<comment type="function">
    <text evidence="3">One of several proteins that assist in the late maturation steps of the functional core of the 30S ribosomal subunit. Associates with free 30S ribosomal subunits (but not with 30S subunits that are part of 70S ribosomes or polysomes). Required for efficient processing of 16S rRNA. May interact with the 5'-terminal helix region of 16S rRNA.</text>
</comment>
<feature type="compositionally biased region" description="Basic and acidic residues" evidence="4">
    <location>
        <begin position="134"/>
        <end position="145"/>
    </location>
</feature>
<dbReference type="Proteomes" id="UP000016743">
    <property type="component" value="Chromosome"/>
</dbReference>
<dbReference type="Pfam" id="PF02033">
    <property type="entry name" value="RBFA"/>
    <property type="match status" value="1"/>
</dbReference>
<organism evidence="5 6">
    <name type="scientific">Leifsonia xyli subsp. cynodontis DSM 46306</name>
    <dbReference type="NCBI Taxonomy" id="1389489"/>
    <lineage>
        <taxon>Bacteria</taxon>
        <taxon>Bacillati</taxon>
        <taxon>Actinomycetota</taxon>
        <taxon>Actinomycetes</taxon>
        <taxon>Micrococcales</taxon>
        <taxon>Microbacteriaceae</taxon>
        <taxon>Leifsonia</taxon>
    </lineage>
</organism>
<sequence length="145" mass="15924">MADPARARKLADRIKVIVAERLDRGLRDPRLGFVTITDVQVTGDLQHATVFYTVYGTDQERADTAAALTAATGMLRSEVGKNITARLTPTLQFQLDAIPENAAHIEDLLRQARDHDTEVAGLAEGAAYAGEEDPYVKPREADEEY</sequence>
<keyword evidence="6" id="KW-1185">Reference proteome</keyword>
<evidence type="ECO:0000256" key="1">
    <source>
        <dbReference type="ARBA" id="ARBA00022490"/>
    </source>
</evidence>
<dbReference type="KEGG" id="lxy:O159_07570"/>
<reference evidence="5 6" key="1">
    <citation type="journal article" date="2013" name="Genome Announc.">
        <title>Complete Genome Sequence of Leifsonia xyli subsp. cynodontis Strain DSM46306, a Gram-Positive Bacterial Pathogen of Grasses.</title>
        <authorList>
            <person name="Monteiro-Vitorello C.B."/>
            <person name="Zerillo M.M."/>
            <person name="Van Sluys M.A."/>
            <person name="Camargo L.E."/>
            <person name="Kitajima J.P."/>
        </authorList>
    </citation>
    <scope>NUCLEOTIDE SEQUENCE [LARGE SCALE GENOMIC DNA]</scope>
    <source>
        <strain evidence="5 6">DSM 46306</strain>
    </source>
</reference>
<proteinExistence type="inferred from homology"/>
<dbReference type="STRING" id="1389489.O159_07570"/>
<dbReference type="OrthoDB" id="307788at2"/>
<comment type="similarity">
    <text evidence="3">Belongs to the RbfA family.</text>
</comment>
<comment type="subcellular location">
    <subcellularLocation>
        <location evidence="3">Cytoplasm</location>
    </subcellularLocation>
</comment>
<keyword evidence="2 3" id="KW-0690">Ribosome biogenesis</keyword>
<dbReference type="GO" id="GO:0043024">
    <property type="term" value="F:ribosomal small subunit binding"/>
    <property type="evidence" value="ECO:0007669"/>
    <property type="project" value="TreeGrafter"/>
</dbReference>
<dbReference type="HAMAP" id="MF_00003">
    <property type="entry name" value="RbfA"/>
    <property type="match status" value="1"/>
</dbReference>
<dbReference type="SUPFAM" id="SSF89919">
    <property type="entry name" value="Ribosome-binding factor A, RbfA"/>
    <property type="match status" value="1"/>
</dbReference>